<proteinExistence type="predicted"/>
<evidence type="ECO:0000259" key="1">
    <source>
        <dbReference type="Pfam" id="PF07859"/>
    </source>
</evidence>
<dbReference type="OrthoDB" id="408631at2759"/>
<sequence>MGERGSAALACVGRGAEPAGYKDSFRTLKWAASAGNGDDPWLSRHGDLRRVFLTSDNTGGNIVHNVAMMATACASSEPRIKGAVLLHTGFRGSELIDGEAPTSMAMMEKLWAIVCLGATDSMDDTWVNPLAIMALSLWDLLCERVLVCAAELDSLLPRDKAYYEAIKASGWFESKGQDHVFFLFKLVYDVAVALMDRLAMFFLGKWNSSCVRCGERLR</sequence>
<dbReference type="EMBL" id="CAJGYO010000018">
    <property type="protein sequence ID" value="CAD6336944.1"/>
    <property type="molecule type" value="Genomic_DNA"/>
</dbReference>
<protein>
    <recommendedName>
        <fullName evidence="1">Alpha/beta hydrolase fold-3 domain-containing protein</fullName>
    </recommendedName>
</protein>
<dbReference type="AlphaFoldDB" id="A0A811S7D6"/>
<dbReference type="PANTHER" id="PTHR23024">
    <property type="entry name" value="ARYLACETAMIDE DEACETYLASE"/>
    <property type="match status" value="1"/>
</dbReference>
<name>A0A811S7D6_9POAL</name>
<gene>
    <name evidence="2" type="ORF">NCGR_LOCUS61042</name>
</gene>
<dbReference type="SUPFAM" id="SSF53474">
    <property type="entry name" value="alpha/beta-Hydrolases"/>
    <property type="match status" value="1"/>
</dbReference>
<dbReference type="Proteomes" id="UP000604825">
    <property type="component" value="Unassembled WGS sequence"/>
</dbReference>
<dbReference type="InterPro" id="IPR050466">
    <property type="entry name" value="Carboxylest/Gibb_receptor"/>
</dbReference>
<comment type="caution">
    <text evidence="2">The sequence shown here is derived from an EMBL/GenBank/DDBJ whole genome shotgun (WGS) entry which is preliminary data.</text>
</comment>
<dbReference type="InterPro" id="IPR029058">
    <property type="entry name" value="AB_hydrolase_fold"/>
</dbReference>
<dbReference type="InterPro" id="IPR013094">
    <property type="entry name" value="AB_hydrolase_3"/>
</dbReference>
<dbReference type="PANTHER" id="PTHR23024:SF445">
    <property type="entry name" value="ALPHA_BETA HYDROLASE FOLD-3 DOMAIN-CONTAINING PROTEIN"/>
    <property type="match status" value="1"/>
</dbReference>
<evidence type="ECO:0000313" key="2">
    <source>
        <dbReference type="EMBL" id="CAD6336944.1"/>
    </source>
</evidence>
<feature type="domain" description="Alpha/beta hydrolase fold-3" evidence="1">
    <location>
        <begin position="18"/>
        <end position="182"/>
    </location>
</feature>
<dbReference type="GO" id="GO:0016787">
    <property type="term" value="F:hydrolase activity"/>
    <property type="evidence" value="ECO:0007669"/>
    <property type="project" value="InterPro"/>
</dbReference>
<keyword evidence="3" id="KW-1185">Reference proteome</keyword>
<accession>A0A811S7D6</accession>
<dbReference type="Pfam" id="PF07859">
    <property type="entry name" value="Abhydrolase_3"/>
    <property type="match status" value="1"/>
</dbReference>
<reference evidence="2" key="1">
    <citation type="submission" date="2020-10" db="EMBL/GenBank/DDBJ databases">
        <authorList>
            <person name="Han B."/>
            <person name="Lu T."/>
            <person name="Zhao Q."/>
            <person name="Huang X."/>
            <person name="Zhao Y."/>
        </authorList>
    </citation>
    <scope>NUCLEOTIDE SEQUENCE</scope>
</reference>
<organism evidence="2 3">
    <name type="scientific">Miscanthus lutarioriparius</name>
    <dbReference type="NCBI Taxonomy" id="422564"/>
    <lineage>
        <taxon>Eukaryota</taxon>
        <taxon>Viridiplantae</taxon>
        <taxon>Streptophyta</taxon>
        <taxon>Embryophyta</taxon>
        <taxon>Tracheophyta</taxon>
        <taxon>Spermatophyta</taxon>
        <taxon>Magnoliopsida</taxon>
        <taxon>Liliopsida</taxon>
        <taxon>Poales</taxon>
        <taxon>Poaceae</taxon>
        <taxon>PACMAD clade</taxon>
        <taxon>Panicoideae</taxon>
        <taxon>Andropogonodae</taxon>
        <taxon>Andropogoneae</taxon>
        <taxon>Saccharinae</taxon>
        <taxon>Miscanthus</taxon>
    </lineage>
</organism>
<dbReference type="Gene3D" id="3.40.50.1820">
    <property type="entry name" value="alpha/beta hydrolase"/>
    <property type="match status" value="1"/>
</dbReference>
<evidence type="ECO:0000313" key="3">
    <source>
        <dbReference type="Proteomes" id="UP000604825"/>
    </source>
</evidence>